<dbReference type="EMBL" id="KP745703">
    <property type="protein sequence ID" value="AKI19422.1"/>
    <property type="molecule type" value="Genomic_DNA"/>
</dbReference>
<evidence type="ECO:0000313" key="11">
    <source>
        <dbReference type="EMBL" id="QPI35252.1"/>
    </source>
</evidence>
<evidence type="ECO:0000313" key="4">
    <source>
        <dbReference type="EMBL" id="AKI10403.1"/>
    </source>
</evidence>
<evidence type="ECO:0000313" key="9">
    <source>
        <dbReference type="EMBL" id="AKI22763.1"/>
    </source>
</evidence>
<reference evidence="11" key="5">
    <citation type="submission" date="2021-03" db="EMBL/GenBank/DDBJ databases">
        <title>Detection of genotype-specific antibody responses to glycoproteins B and H in primary and non-primary human cytomegalovirus infections by peptide-based ELISA.</title>
        <authorList>
            <person name="Zavaglio F."/>
            <person name="Fiorina L."/>
            <person name="Suarez N.M."/>
            <person name="Fornara C."/>
            <person name="De Cicco M."/>
            <person name="Cirasola D."/>
            <person name="Davison A.J."/>
            <person name="Gerna G."/>
            <person name="Lilleri D."/>
        </authorList>
    </citation>
    <scope>NUCLEOTIDE SEQUENCE</scope>
    <source>
        <strain evidence="11">P-225</strain>
    </source>
</reference>
<dbReference type="EMBL" id="KT726953">
    <property type="protein sequence ID" value="AMJ54865.1"/>
    <property type="molecule type" value="Genomic_DNA"/>
</dbReference>
<accession>A0A0A7CGA5</accession>
<dbReference type="EMBL" id="KP745674">
    <property type="protein sequence ID" value="AKI14575.1"/>
    <property type="molecule type" value="Genomic_DNA"/>
</dbReference>
<dbReference type="Proteomes" id="UP000112015">
    <property type="component" value="Segment"/>
</dbReference>
<dbReference type="Pfam" id="PF17087">
    <property type="entry name" value="HHV-5_US34A"/>
    <property type="match status" value="1"/>
</dbReference>
<name>A0A0A7CGA5_HCMV</name>
<dbReference type="InterPro" id="IPR031384">
    <property type="entry name" value="HHV-5_US34A"/>
</dbReference>
<reference evidence="11" key="4">
    <citation type="submission" date="2020-10" db="EMBL/GenBank/DDBJ databases">
        <authorList>
            <person name="Suarez N."/>
            <person name="Davison A.J."/>
        </authorList>
    </citation>
    <scope>NUCLEOTIDE SEQUENCE</scope>
    <source>
        <strain evidence="11">P-225</strain>
    </source>
</reference>
<dbReference type="EMBL" id="KP745649">
    <property type="protein sequence ID" value="AKI10403.1"/>
    <property type="molecule type" value="Genomic_DNA"/>
</dbReference>
<dbReference type="Proteomes" id="UP000139920">
    <property type="component" value="Segment"/>
</dbReference>
<evidence type="ECO:0000313" key="3">
    <source>
        <dbReference type="EMBL" id="AKI08721.1"/>
    </source>
</evidence>
<protein>
    <submittedName>
        <fullName evidence="5">Protein US34A</fullName>
    </submittedName>
</protein>
<organismHost>
    <name type="scientific">Homo sapiens</name>
    <name type="common">Human</name>
    <dbReference type="NCBI Taxonomy" id="9606"/>
</organismHost>
<evidence type="ECO:0000313" key="8">
    <source>
        <dbReference type="EMBL" id="AKI21429.1"/>
    </source>
</evidence>
<evidence type="ECO:0000313" key="7">
    <source>
        <dbReference type="EMBL" id="AKI19422.1"/>
    </source>
</evidence>
<evidence type="ECO:0000313" key="5">
    <source>
        <dbReference type="EMBL" id="AKI14575.1"/>
    </source>
</evidence>
<dbReference type="Proteomes" id="UP000115907">
    <property type="component" value="Segment"/>
</dbReference>
<reference evidence="10" key="2">
    <citation type="journal article" date="2016" name="Virus Evol.">
        <title>Islands of linkage in an ocean of pervasive recombination reveals two-speed evolution of human cytomegalovirus genomes.</title>
        <authorList>
            <person name="Lassalle F."/>
            <person name="Depledge D.P."/>
            <person name="Reeves M.B."/>
            <person name="Brown A.C."/>
            <person name="Christiansen M.T."/>
            <person name="Tutill H.J."/>
            <person name="Williams R.J."/>
            <person name="Einer-Jensen K."/>
            <person name="Holdstock J."/>
            <person name="Atkinson C."/>
            <person name="Brown J.R."/>
            <person name="van Loenen F.B."/>
            <person name="Clark D.A."/>
            <person name="Griffiths P.D."/>
            <person name="Verjans G.M.G.M."/>
            <person name="Schutten M."/>
            <person name="Milne R.S.B."/>
            <person name="Balloux F."/>
            <person name="Breuer J."/>
        </authorList>
    </citation>
    <scope>NUCLEOTIDE SEQUENCE</scope>
    <source>
        <strain evidence="10">UK/Lon9/Urine/2012</strain>
    </source>
</reference>
<dbReference type="EMBL" id="MW197155">
    <property type="protein sequence ID" value="QPI35252.1"/>
    <property type="molecule type" value="Genomic_DNA"/>
</dbReference>
<reference evidence="10" key="3">
    <citation type="submission" date="2017-01" db="EMBL/GenBank/DDBJ databases">
        <authorList>
            <person name="Mah S.A."/>
            <person name="Swanson W.J."/>
            <person name="Moy G.W."/>
            <person name="Vacquier V.D."/>
        </authorList>
    </citation>
    <scope>NUCLEOTIDE SEQUENCE</scope>
    <source>
        <strain evidence="10">UK/Lon9/Urine/2012</strain>
    </source>
</reference>
<keyword evidence="1" id="KW-0472">Membrane</keyword>
<dbReference type="EMBL" id="KP745698">
    <property type="protein sequence ID" value="AKI18583.1"/>
    <property type="molecule type" value="Genomic_DNA"/>
</dbReference>
<dbReference type="EMBL" id="KP745635">
    <property type="protein sequence ID" value="AKI08054.1"/>
    <property type="molecule type" value="Genomic_DNA"/>
</dbReference>
<gene>
    <name evidence="5" type="primary">US34A</name>
</gene>
<dbReference type="Proteomes" id="UP000161201">
    <property type="component" value="Segment"/>
</dbReference>
<evidence type="ECO:0000313" key="2">
    <source>
        <dbReference type="EMBL" id="AKI08054.1"/>
    </source>
</evidence>
<evidence type="ECO:0000313" key="12">
    <source>
        <dbReference type="Proteomes" id="UP000112015"/>
    </source>
</evidence>
<dbReference type="Proteomes" id="UP000156497">
    <property type="component" value="Segment"/>
</dbReference>
<dbReference type="EMBL" id="KP745639">
    <property type="protein sequence ID" value="AKI08721.1"/>
    <property type="molecule type" value="Genomic_DNA"/>
</dbReference>
<dbReference type="Proteomes" id="UP000153602">
    <property type="component" value="Segment"/>
</dbReference>
<dbReference type="Proteomes" id="UP000174086">
    <property type="component" value="Segment"/>
</dbReference>
<evidence type="ECO:0000313" key="6">
    <source>
        <dbReference type="EMBL" id="AKI18583.1"/>
    </source>
</evidence>
<evidence type="ECO:0000313" key="10">
    <source>
        <dbReference type="EMBL" id="AMJ54865.1"/>
    </source>
</evidence>
<feature type="transmembrane region" description="Helical" evidence="1">
    <location>
        <begin position="20"/>
        <end position="37"/>
    </location>
</feature>
<evidence type="ECO:0000313" key="13">
    <source>
        <dbReference type="Proteomes" id="UP000115907"/>
    </source>
</evidence>
<sequence>MLKFFLKLRKRRRPVVVPRFVRFIVYVVLFTVAVQRVKQERDAHLRRYQERLRKNRAQRRQSFP</sequence>
<dbReference type="EMBL" id="KP745715">
    <property type="protein sequence ID" value="AKI21429.1"/>
    <property type="molecule type" value="Genomic_DNA"/>
</dbReference>
<evidence type="ECO:0000256" key="1">
    <source>
        <dbReference type="SAM" id="Phobius"/>
    </source>
</evidence>
<reference evidence="12 13" key="1">
    <citation type="journal article" date="2015" name="J. Virol.">
        <title>High-throughput analysis of human cytomegalovirus genome diversity highlights the widespread occurrence of gene-disrupting mutations and pervasive recombination.</title>
        <authorList>
            <person name="Sijmons S."/>
            <person name="Thys K."/>
            <person name="Mbong Ngwese M."/>
            <person name="Van Damme E."/>
            <person name="Dvorak J."/>
            <person name="Van Loock M."/>
            <person name="Li G."/>
            <person name="Tachezy R."/>
            <person name="Busson L."/>
            <person name="Aerssens J."/>
            <person name="Van Ranst M."/>
            <person name="Maes P."/>
        </authorList>
    </citation>
    <scope>NUCLEOTIDE SEQUENCE [LARGE SCALE GENOMIC DNA]</scope>
    <source>
        <strain evidence="3">BE/10/2011</strain>
        <strain evidence="4">BE/10/2012</strain>
        <strain evidence="6">BE/20/2011</strain>
        <strain evidence="7">BE/26/2011</strain>
        <strain evidence="5">BE/33/2011</strain>
        <strain evidence="9">BE/37/2011</strain>
        <strain evidence="8">BE/44/2011</strain>
        <strain evidence="2">BE/5/2012</strain>
    </source>
</reference>
<dbReference type="Proteomes" id="UP000139295">
    <property type="component" value="Segment"/>
</dbReference>
<dbReference type="EMBL" id="KP745723">
    <property type="protein sequence ID" value="AKI22763.1"/>
    <property type="molecule type" value="Genomic_DNA"/>
</dbReference>
<keyword evidence="1" id="KW-1133">Transmembrane helix</keyword>
<keyword evidence="1" id="KW-0812">Transmembrane</keyword>
<organism evidence="5 13">
    <name type="scientific">Human cytomegalovirus</name>
    <name type="common">HHV-5</name>
    <name type="synonym">Human herpesvirus 5</name>
    <dbReference type="NCBI Taxonomy" id="10359"/>
    <lineage>
        <taxon>Viruses</taxon>
        <taxon>Duplodnaviria</taxon>
        <taxon>Heunggongvirae</taxon>
        <taxon>Peploviricota</taxon>
        <taxon>Herviviricetes</taxon>
        <taxon>Herpesvirales</taxon>
        <taxon>Orthoherpesviridae</taxon>
        <taxon>Betaherpesvirinae</taxon>
        <taxon>Cytomegalovirus</taxon>
        <taxon>Cytomegalovirus humanbeta5</taxon>
    </lineage>
</organism>
<proteinExistence type="predicted"/>